<keyword evidence="4" id="KW-1185">Reference proteome</keyword>
<dbReference type="PANTHER" id="PTHR43639">
    <property type="entry name" value="OXIDOREDUCTASE, SHORT-CHAIN DEHYDROGENASE/REDUCTASE FAMILY (AFU_ORTHOLOGUE AFUA_5G02870)"/>
    <property type="match status" value="1"/>
</dbReference>
<dbReference type="InterPro" id="IPR036291">
    <property type="entry name" value="NAD(P)-bd_dom_sf"/>
</dbReference>
<dbReference type="PROSITE" id="PS00061">
    <property type="entry name" value="ADH_SHORT"/>
    <property type="match status" value="1"/>
</dbReference>
<evidence type="ECO:0000313" key="4">
    <source>
        <dbReference type="Proteomes" id="UP000739180"/>
    </source>
</evidence>
<dbReference type="Gene3D" id="3.40.50.720">
    <property type="entry name" value="NAD(P)-binding Rossmann-like Domain"/>
    <property type="match status" value="1"/>
</dbReference>
<organism evidence="3 4">
    <name type="scientific">Alloalcanivorax gelatiniphagus</name>
    <dbReference type="NCBI Taxonomy" id="1194167"/>
    <lineage>
        <taxon>Bacteria</taxon>
        <taxon>Pseudomonadati</taxon>
        <taxon>Pseudomonadota</taxon>
        <taxon>Gammaproteobacteria</taxon>
        <taxon>Oceanospirillales</taxon>
        <taxon>Alcanivoracaceae</taxon>
        <taxon>Alloalcanivorax</taxon>
    </lineage>
</organism>
<comment type="similarity">
    <text evidence="1">Belongs to the short-chain dehydrogenases/reductases (SDR) family.</text>
</comment>
<dbReference type="EMBL" id="VCQT01000001">
    <property type="protein sequence ID" value="TMW15350.1"/>
    <property type="molecule type" value="Genomic_DNA"/>
</dbReference>
<accession>A0ABY2XQZ6</accession>
<dbReference type="GO" id="GO:0047040">
    <property type="term" value="F:pteridine reductase activity"/>
    <property type="evidence" value="ECO:0007669"/>
    <property type="project" value="UniProtKB-EC"/>
</dbReference>
<dbReference type="EC" id="1.5.1.33" evidence="3"/>
<keyword evidence="2 3" id="KW-0560">Oxidoreductase</keyword>
<proteinExistence type="inferred from homology"/>
<name>A0ABY2XQZ6_9GAMM</name>
<dbReference type="PANTHER" id="PTHR43639:SF1">
    <property type="entry name" value="SHORT-CHAIN DEHYDROGENASE_REDUCTASE FAMILY PROTEIN"/>
    <property type="match status" value="1"/>
</dbReference>
<gene>
    <name evidence="3" type="ORF">FGS76_00245</name>
</gene>
<reference evidence="3 4" key="1">
    <citation type="submission" date="2019-05" db="EMBL/GenBank/DDBJ databases">
        <title>Genome of Alcanivorax gelatiniphagus, an oil degrading marine bacteria.</title>
        <authorList>
            <person name="Kwon K.K."/>
        </authorList>
    </citation>
    <scope>NUCLEOTIDE SEQUENCE [LARGE SCALE GENOMIC DNA]</scope>
    <source>
        <strain evidence="3 4">MEBiC 08158</strain>
    </source>
</reference>
<dbReference type="PRINTS" id="PR00080">
    <property type="entry name" value="SDRFAMILY"/>
</dbReference>
<dbReference type="SUPFAM" id="SSF51735">
    <property type="entry name" value="NAD(P)-binding Rossmann-fold domains"/>
    <property type="match status" value="1"/>
</dbReference>
<evidence type="ECO:0000256" key="1">
    <source>
        <dbReference type="ARBA" id="ARBA00006484"/>
    </source>
</evidence>
<evidence type="ECO:0000256" key="2">
    <source>
        <dbReference type="ARBA" id="ARBA00023002"/>
    </source>
</evidence>
<dbReference type="PRINTS" id="PR00081">
    <property type="entry name" value="GDHRDH"/>
</dbReference>
<dbReference type="InterPro" id="IPR020904">
    <property type="entry name" value="Sc_DH/Rdtase_CS"/>
</dbReference>
<protein>
    <submittedName>
        <fullName evidence="3">Pteridine reductase</fullName>
        <ecNumber evidence="3">1.5.1.33</ecNumber>
    </submittedName>
</protein>
<dbReference type="Proteomes" id="UP000739180">
    <property type="component" value="Unassembled WGS sequence"/>
</dbReference>
<comment type="caution">
    <text evidence="3">The sequence shown here is derived from an EMBL/GenBank/DDBJ whole genome shotgun (WGS) entry which is preliminary data.</text>
</comment>
<evidence type="ECO:0000313" key="3">
    <source>
        <dbReference type="EMBL" id="TMW15350.1"/>
    </source>
</evidence>
<dbReference type="InterPro" id="IPR002347">
    <property type="entry name" value="SDR_fam"/>
</dbReference>
<dbReference type="NCBIfam" id="NF006598">
    <property type="entry name" value="PRK09135.1"/>
    <property type="match status" value="1"/>
</dbReference>
<dbReference type="Pfam" id="PF13561">
    <property type="entry name" value="adh_short_C2"/>
    <property type="match status" value="1"/>
</dbReference>
<sequence length="242" mass="25311">MALVTGGARRIGAAIVRALHARGCRVVIHYRDSQTEALALAAELNADRPDSAACLRADLSDPVAVRRLASEARQCFGGLDLLINNASSFYPTPLAEATDQDWDALIHSNLRAPFLLSQALADDLARSGQGAILNLVDVYADKPLADHPLYCMAKAGLVMMTKSLARDLGPAVRVNGVAPGPILWPEQGGADQDAVLKASALKRAGDPQDIAGAVTWLALDAPYVTGQILAVDGGRSLALAGT</sequence>